<feature type="domain" description="Glycosyl hydrolase family 32 C-terminal" evidence="5">
    <location>
        <begin position="875"/>
        <end position="1068"/>
    </location>
</feature>
<dbReference type="InterPro" id="IPR023296">
    <property type="entry name" value="Glyco_hydro_beta-prop_sf"/>
</dbReference>
<evidence type="ECO:0000256" key="2">
    <source>
        <dbReference type="ARBA" id="ARBA00022801"/>
    </source>
</evidence>
<dbReference type="Pfam" id="PF00251">
    <property type="entry name" value="Glyco_hydro_32N"/>
    <property type="match status" value="2"/>
</dbReference>
<sequence>MPGSISPVTVTDEIWVDEHDDPTEEAVMQQPYRTAFHFQPPKNWMNDPNGPMYYNGFYHFFYQYNPREAQFGDGDLSWGHAVSSNLVDWVHLEPALNPTHPFDINGCWSGSATFLPDGTPVILYTGIDSQKREVQNLAIPKDPSDPYLREWIKSDKNPLMVPVDGMGARLFRDPTTAWKGRDGKWRVTIGGEMDLHGTSFLYHSDDFETWTKSCKPLNFSTTSNMWECPDFFPVSVSGADGLDTCVIDGNIKHVFKASINQHSCMRDCYVIGTYDPETDEYVADFDFIDKNVDLRYDYGVFYASKSFYDSEKRRRVLWAWVLEGETSSDHIKKGWCGVQSFPRTILLDEGGKQLSQWPVREIESLRTNEVKIQDKEIKGGVVFEITGITASQADIEVSFYIPNLDDAELLPPEGRDPQAFCKTKNASAGSKIGPFGLMVLASDDLAEHTDIFFRVYKGEDEHVVLMCSDQSRSSLREEVEKPTHGAFVDIDPSQKFSLRTLIDHSIIESFGGGGKTCITARAYPKVAVVPIPRIDEPILVDYDQLQPYRTGYHFQPPKNWMNDPNGPMYYNGVYHLFYQYNPQGATWAGGLLSWGHSVSYNLVDWIHLEPALDPTDAFDINGCWSGSATILLDGTPVILYTGSDSEKRQVQNLAFPKNASDPYLSEWVKSEHNPIMTPVDEMNNEFRDPTTAWQGPDGKWRVIIGCELSGYGAAVLYLSEDLVNWTKSHRPFYSTKRAKWWECADFFPVSVNGNNGLDTYVIDGNIKHILKASFNNSDYYVIGTYEPEIDQFVADDGIEDFLDDNVDLRYDYGMFYGSKTFYDGAHRRRIVWAWIMEAESQSDDLKKGWSGLQSLPRTILLDEGGKQLLQWPVREIETLRTKKISIQNYEVKGGAAFEITGVTASQADIEVSFHLPNLDDTELLHPEWRDPQVLCSRKNASAGGKVGPFGLMVLASSDLTEHTDIFFRIYNKGNYEYVVLMCSDQTRSSLREGVGKSTFGAFVNVDPTQNISLRSLIDHSIVESFGGGGKSCITARVYPQLAVGNEAHLYVFNYGTESVVISNLSAWSMKSAELLPLDERTKSQV</sequence>
<keyword evidence="3" id="KW-0326">Glycosidase</keyword>
<feature type="domain" description="Glycosyl hydrolase family 32 N-terminal" evidence="4">
    <location>
        <begin position="553"/>
        <end position="872"/>
    </location>
</feature>
<dbReference type="CDD" id="cd18624">
    <property type="entry name" value="GH32_Fruct1-like"/>
    <property type="match status" value="2"/>
</dbReference>
<dbReference type="SUPFAM" id="SSF75005">
    <property type="entry name" value="Arabinanase/levansucrase/invertase"/>
    <property type="match status" value="2"/>
</dbReference>
<dbReference type="PANTHER" id="PTHR31953">
    <property type="entry name" value="BETA-FRUCTOFURANOSIDASE, INSOLUBLE ISOENZYME CWINV1-RELATED"/>
    <property type="match status" value="1"/>
</dbReference>
<feature type="domain" description="Glycosyl hydrolase family 32 C-terminal" evidence="5">
    <location>
        <begin position="361"/>
        <end position="525"/>
    </location>
</feature>
<evidence type="ECO:0000256" key="1">
    <source>
        <dbReference type="ARBA" id="ARBA00009902"/>
    </source>
</evidence>
<evidence type="ECO:0000256" key="3">
    <source>
        <dbReference type="ARBA" id="ARBA00023295"/>
    </source>
</evidence>
<dbReference type="InterPro" id="IPR001362">
    <property type="entry name" value="Glyco_hydro_32"/>
</dbReference>
<dbReference type="SUPFAM" id="SSF49899">
    <property type="entry name" value="Concanavalin A-like lectins/glucanases"/>
    <property type="match status" value="2"/>
</dbReference>
<protein>
    <submittedName>
        <fullName evidence="6">OLC1v1023122C1</fullName>
    </submittedName>
</protein>
<dbReference type="SMART" id="SM00640">
    <property type="entry name" value="Glyco_32"/>
    <property type="match status" value="2"/>
</dbReference>
<feature type="domain" description="Glycosyl hydrolase family 32 N-terminal" evidence="4">
    <location>
        <begin position="37"/>
        <end position="358"/>
    </location>
</feature>
<dbReference type="PROSITE" id="PS00609">
    <property type="entry name" value="GLYCOSYL_HYDROL_F32"/>
    <property type="match status" value="2"/>
</dbReference>
<reference evidence="6" key="1">
    <citation type="submission" date="2023-03" db="EMBL/GenBank/DDBJ databases">
        <authorList>
            <person name="Julca I."/>
        </authorList>
    </citation>
    <scope>NUCLEOTIDE SEQUENCE</scope>
</reference>
<dbReference type="InterPro" id="IPR050551">
    <property type="entry name" value="Fructan_Metab_Enzymes"/>
</dbReference>
<dbReference type="Proteomes" id="UP001161247">
    <property type="component" value="Chromosome 2"/>
</dbReference>
<organism evidence="6 7">
    <name type="scientific">Oldenlandia corymbosa var. corymbosa</name>
    <dbReference type="NCBI Taxonomy" id="529605"/>
    <lineage>
        <taxon>Eukaryota</taxon>
        <taxon>Viridiplantae</taxon>
        <taxon>Streptophyta</taxon>
        <taxon>Embryophyta</taxon>
        <taxon>Tracheophyta</taxon>
        <taxon>Spermatophyta</taxon>
        <taxon>Magnoliopsida</taxon>
        <taxon>eudicotyledons</taxon>
        <taxon>Gunneridae</taxon>
        <taxon>Pentapetalae</taxon>
        <taxon>asterids</taxon>
        <taxon>lamiids</taxon>
        <taxon>Gentianales</taxon>
        <taxon>Rubiaceae</taxon>
        <taxon>Rubioideae</taxon>
        <taxon>Spermacoceae</taxon>
        <taxon>Hedyotis-Oldenlandia complex</taxon>
        <taxon>Oldenlandia</taxon>
    </lineage>
</organism>
<dbReference type="InterPro" id="IPR013189">
    <property type="entry name" value="Glyco_hydro_32_C"/>
</dbReference>
<dbReference type="InterPro" id="IPR013320">
    <property type="entry name" value="ConA-like_dom_sf"/>
</dbReference>
<keyword evidence="2" id="KW-0378">Hydrolase</keyword>
<dbReference type="InterPro" id="IPR013148">
    <property type="entry name" value="Glyco_hydro_32_N"/>
</dbReference>
<dbReference type="Gene3D" id="2.60.120.560">
    <property type="entry name" value="Exo-inulinase, domain 1"/>
    <property type="match status" value="2"/>
</dbReference>
<gene>
    <name evidence="6" type="ORF">OLC1_LOCUS5053</name>
</gene>
<proteinExistence type="inferred from homology"/>
<dbReference type="Pfam" id="PF08244">
    <property type="entry name" value="Glyco_hydro_32C"/>
    <property type="match status" value="2"/>
</dbReference>
<accession>A0AAV1CE14</accession>
<dbReference type="GO" id="GO:0005975">
    <property type="term" value="P:carbohydrate metabolic process"/>
    <property type="evidence" value="ECO:0007669"/>
    <property type="project" value="InterPro"/>
</dbReference>
<name>A0AAV1CE14_OLDCO</name>
<keyword evidence="7" id="KW-1185">Reference proteome</keyword>
<dbReference type="GO" id="GO:0004553">
    <property type="term" value="F:hydrolase activity, hydrolyzing O-glycosyl compounds"/>
    <property type="evidence" value="ECO:0007669"/>
    <property type="project" value="InterPro"/>
</dbReference>
<evidence type="ECO:0000259" key="4">
    <source>
        <dbReference type="Pfam" id="PF00251"/>
    </source>
</evidence>
<evidence type="ECO:0000313" key="7">
    <source>
        <dbReference type="Proteomes" id="UP001161247"/>
    </source>
</evidence>
<dbReference type="Gene3D" id="2.115.10.20">
    <property type="entry name" value="Glycosyl hydrolase domain, family 43"/>
    <property type="match status" value="2"/>
</dbReference>
<dbReference type="EMBL" id="OX459119">
    <property type="protein sequence ID" value="CAI9093710.1"/>
    <property type="molecule type" value="Genomic_DNA"/>
</dbReference>
<evidence type="ECO:0000259" key="5">
    <source>
        <dbReference type="Pfam" id="PF08244"/>
    </source>
</evidence>
<dbReference type="AlphaFoldDB" id="A0AAV1CE14"/>
<comment type="similarity">
    <text evidence="1">Belongs to the glycosyl hydrolase 32 family.</text>
</comment>
<dbReference type="InterPro" id="IPR018053">
    <property type="entry name" value="Glyco_hydro_32_AS"/>
</dbReference>
<evidence type="ECO:0000313" key="6">
    <source>
        <dbReference type="EMBL" id="CAI9093710.1"/>
    </source>
</evidence>
<dbReference type="FunFam" id="2.60.120.560:FF:000002">
    <property type="entry name" value="Beta-fructofuranosidase, insoluble isoenzyme CWINV1"/>
    <property type="match status" value="1"/>
</dbReference>